<dbReference type="InterPro" id="IPR007263">
    <property type="entry name" value="DCC1-like"/>
</dbReference>
<dbReference type="Pfam" id="PF04134">
    <property type="entry name" value="DCC1-like"/>
    <property type="match status" value="1"/>
</dbReference>
<dbReference type="PANTHER" id="PTHR33639:SF2">
    <property type="entry name" value="DUF393 DOMAIN-CONTAINING PROTEIN"/>
    <property type="match status" value="1"/>
</dbReference>
<dbReference type="AlphaFoldDB" id="A0A381ZGC0"/>
<evidence type="ECO:0008006" key="2">
    <source>
        <dbReference type="Google" id="ProtNLM"/>
    </source>
</evidence>
<dbReference type="PANTHER" id="PTHR33639">
    <property type="entry name" value="THIOL-DISULFIDE OXIDOREDUCTASE DCC"/>
    <property type="match status" value="1"/>
</dbReference>
<dbReference type="EMBL" id="UINC01021133">
    <property type="protein sequence ID" value="SVA88041.1"/>
    <property type="molecule type" value="Genomic_DNA"/>
</dbReference>
<accession>A0A381ZGC0</accession>
<proteinExistence type="predicted"/>
<sequence length="140" mass="16576">MPVQHYENLEKHPIIFFDGVCDLCNRTVDSILKADRNRIFRFSPLQGETARALLPPFSETPESWSMIYMDENGLYDQSDATVEICRRLGGFWGLLGLIRAVPRFIRHPIYRFIARNRYRWFGKKDTCRIPTHQERARFLP</sequence>
<organism evidence="1">
    <name type="scientific">marine metagenome</name>
    <dbReference type="NCBI Taxonomy" id="408172"/>
    <lineage>
        <taxon>unclassified sequences</taxon>
        <taxon>metagenomes</taxon>
        <taxon>ecological metagenomes</taxon>
    </lineage>
</organism>
<protein>
    <recommendedName>
        <fullName evidence="2">Thiol-disulfide oxidoreductase DCC</fullName>
    </recommendedName>
</protein>
<reference evidence="1" key="1">
    <citation type="submission" date="2018-05" db="EMBL/GenBank/DDBJ databases">
        <authorList>
            <person name="Lanie J.A."/>
            <person name="Ng W.-L."/>
            <person name="Kazmierczak K.M."/>
            <person name="Andrzejewski T.M."/>
            <person name="Davidsen T.M."/>
            <person name="Wayne K.J."/>
            <person name="Tettelin H."/>
            <person name="Glass J.I."/>
            <person name="Rusch D."/>
            <person name="Podicherti R."/>
            <person name="Tsui H.-C.T."/>
            <person name="Winkler M.E."/>
        </authorList>
    </citation>
    <scope>NUCLEOTIDE SEQUENCE</scope>
</reference>
<gene>
    <name evidence="1" type="ORF">METZ01_LOCUS140895</name>
</gene>
<name>A0A381ZGC0_9ZZZZ</name>
<dbReference type="InterPro" id="IPR052927">
    <property type="entry name" value="DCC_oxidoreductase"/>
</dbReference>
<evidence type="ECO:0000313" key="1">
    <source>
        <dbReference type="EMBL" id="SVA88041.1"/>
    </source>
</evidence>
<dbReference type="GO" id="GO:0015035">
    <property type="term" value="F:protein-disulfide reductase activity"/>
    <property type="evidence" value="ECO:0007669"/>
    <property type="project" value="InterPro"/>
</dbReference>